<comment type="caution">
    <text evidence="1">The sequence shown here is derived from an EMBL/GenBank/DDBJ whole genome shotgun (WGS) entry which is preliminary data.</text>
</comment>
<evidence type="ECO:0000313" key="2">
    <source>
        <dbReference type="Proteomes" id="UP000235162"/>
    </source>
</evidence>
<organism evidence="1 2">
    <name type="scientific">Halioglobus japonicus</name>
    <dbReference type="NCBI Taxonomy" id="930805"/>
    <lineage>
        <taxon>Bacteria</taxon>
        <taxon>Pseudomonadati</taxon>
        <taxon>Pseudomonadota</taxon>
        <taxon>Gammaproteobacteria</taxon>
        <taxon>Cellvibrionales</taxon>
        <taxon>Halieaceae</taxon>
        <taxon>Halioglobus</taxon>
    </lineage>
</organism>
<protein>
    <submittedName>
        <fullName evidence="1">Uncharacterized protein</fullName>
    </submittedName>
</protein>
<dbReference type="EMBL" id="PKUR01000003">
    <property type="protein sequence ID" value="PLW85702.1"/>
    <property type="molecule type" value="Genomic_DNA"/>
</dbReference>
<gene>
    <name evidence="1" type="ORF">C0029_13945</name>
</gene>
<proteinExistence type="predicted"/>
<sequence length="100" mass="11396">MVFIVLHPFKVLLRFSGADQMPHLKFDQNTVVTFMESLAILESALHSSRALQSTNDNQFKFHRLLMPFGHPTLSQLLAVVVHPSDRFDALHSANEVNLRK</sequence>
<accession>A0AAP8MDU1</accession>
<dbReference type="Proteomes" id="UP000235162">
    <property type="component" value="Unassembled WGS sequence"/>
</dbReference>
<dbReference type="AlphaFoldDB" id="A0AAP8MDU1"/>
<dbReference type="KEGG" id="hja:BST95_05395"/>
<evidence type="ECO:0000313" key="1">
    <source>
        <dbReference type="EMBL" id="PLW85702.1"/>
    </source>
</evidence>
<keyword evidence="2" id="KW-1185">Reference proteome</keyword>
<name>A0AAP8MDU1_9GAMM</name>
<reference evidence="1 2" key="1">
    <citation type="submission" date="2018-01" db="EMBL/GenBank/DDBJ databases">
        <title>The draft genome sequence of Halioglobus japonicus S1-36.</title>
        <authorList>
            <person name="Du Z.-J."/>
            <person name="Shi M.-J."/>
        </authorList>
    </citation>
    <scope>NUCLEOTIDE SEQUENCE [LARGE SCALE GENOMIC DNA]</scope>
    <source>
        <strain evidence="1 2">S1-36</strain>
    </source>
</reference>